<dbReference type="InterPro" id="IPR049962">
    <property type="entry name" value="THUMP_ThiI"/>
</dbReference>
<dbReference type="GO" id="GO:0004810">
    <property type="term" value="F:CCA tRNA nucleotidyltransferase activity"/>
    <property type="evidence" value="ECO:0007669"/>
    <property type="project" value="InterPro"/>
</dbReference>
<dbReference type="HAMAP" id="MF_00021">
    <property type="entry name" value="ThiI"/>
    <property type="match status" value="1"/>
</dbReference>
<comment type="catalytic activity">
    <reaction evidence="9">
        <text>[ThiI sulfur-carrier protein]-S-sulfanyl-L-cysteine + a uridine in tRNA + 2 reduced [2Fe-2S]-[ferredoxin] + ATP + H(+) = [ThiI sulfur-carrier protein]-L-cysteine + a 4-thiouridine in tRNA + 2 oxidized [2Fe-2S]-[ferredoxin] + AMP + diphosphate</text>
        <dbReference type="Rhea" id="RHEA:24176"/>
        <dbReference type="Rhea" id="RHEA-COMP:10000"/>
        <dbReference type="Rhea" id="RHEA-COMP:10001"/>
        <dbReference type="Rhea" id="RHEA-COMP:13337"/>
        <dbReference type="Rhea" id="RHEA-COMP:13338"/>
        <dbReference type="Rhea" id="RHEA-COMP:13339"/>
        <dbReference type="Rhea" id="RHEA-COMP:13340"/>
        <dbReference type="ChEBI" id="CHEBI:15378"/>
        <dbReference type="ChEBI" id="CHEBI:29950"/>
        <dbReference type="ChEBI" id="CHEBI:30616"/>
        <dbReference type="ChEBI" id="CHEBI:33019"/>
        <dbReference type="ChEBI" id="CHEBI:33737"/>
        <dbReference type="ChEBI" id="CHEBI:33738"/>
        <dbReference type="ChEBI" id="CHEBI:61963"/>
        <dbReference type="ChEBI" id="CHEBI:65315"/>
        <dbReference type="ChEBI" id="CHEBI:136798"/>
        <dbReference type="ChEBI" id="CHEBI:456215"/>
        <dbReference type="EC" id="2.8.1.4"/>
    </reaction>
</comment>
<evidence type="ECO:0000256" key="5">
    <source>
        <dbReference type="ARBA" id="ARBA00022741"/>
    </source>
</evidence>
<comment type="function">
    <text evidence="9">Catalyzes the ATP-dependent transfer of a sulfur to tRNA to produce 4-thiouridine in position 8 of tRNAs, which functions as a near-UV photosensor. Also catalyzes the transfer of sulfur to the sulfur carrier protein ThiS, forming ThiS-thiocarboxylate. This is a step in the synthesis of thiazole, in the thiamine biosynthesis pathway. The sulfur is donated as persulfide by IscS.</text>
</comment>
<dbReference type="InterPro" id="IPR020536">
    <property type="entry name" value="ThiI_AANH"/>
</dbReference>
<keyword evidence="7 9" id="KW-0694">RNA-binding</keyword>
<evidence type="ECO:0000256" key="3">
    <source>
        <dbReference type="ARBA" id="ARBA00022555"/>
    </source>
</evidence>
<proteinExistence type="inferred from homology"/>
<dbReference type="NCBIfam" id="TIGR00342">
    <property type="entry name" value="tRNA uracil 4-sulfurtransferase ThiI"/>
    <property type="match status" value="1"/>
</dbReference>
<comment type="catalytic activity">
    <reaction evidence="9">
        <text>[ThiS sulfur-carrier protein]-C-terminal Gly-Gly-AMP + S-sulfanyl-L-cysteinyl-[cysteine desulfurase] + AH2 = [ThiS sulfur-carrier protein]-C-terminal-Gly-aminoethanethioate + L-cysteinyl-[cysteine desulfurase] + A + AMP + 2 H(+)</text>
        <dbReference type="Rhea" id="RHEA:43340"/>
        <dbReference type="Rhea" id="RHEA-COMP:12157"/>
        <dbReference type="Rhea" id="RHEA-COMP:12158"/>
        <dbReference type="Rhea" id="RHEA-COMP:12910"/>
        <dbReference type="Rhea" id="RHEA-COMP:19908"/>
        <dbReference type="ChEBI" id="CHEBI:13193"/>
        <dbReference type="ChEBI" id="CHEBI:15378"/>
        <dbReference type="ChEBI" id="CHEBI:17499"/>
        <dbReference type="ChEBI" id="CHEBI:29950"/>
        <dbReference type="ChEBI" id="CHEBI:61963"/>
        <dbReference type="ChEBI" id="CHEBI:90618"/>
        <dbReference type="ChEBI" id="CHEBI:232372"/>
        <dbReference type="ChEBI" id="CHEBI:456215"/>
    </reaction>
</comment>
<feature type="domain" description="THUMP" evidence="10">
    <location>
        <begin position="60"/>
        <end position="163"/>
    </location>
</feature>
<evidence type="ECO:0000256" key="8">
    <source>
        <dbReference type="ARBA" id="ARBA00022977"/>
    </source>
</evidence>
<sequence>MWNLILVRYGEIGLKSEPVRGQMANRLLSHIRSSLKEEDIKEFNVTKTPGRVYVETDEIQEALRALGYVFGIRSFSPCIKVDIDFSEFRRYSTQLLEGRLSSEETFAISARRAGEHPFTSKDIEEKLGDYVRKEFGASVDLDNPDHTLFVEVRDDNAYLFLKKIEGLHGLPIGSQGKVVSLFSGGIDSPVASTRLMKRGCRVIPVYMDKGRFDSGEMKKRTVEVKERLSRYSPYKMNLIEVDFEEIMQVISENVFRLTCILCKRSFYRLAEAVAEKIDAKGVVTGESIGQVASQTLDNLYVLNEAVDLPVFRPLIGFDKIESESISRELGFYEASSRNVGECRALPNKVSTSADLKEVKELEDKIQIKKYEKKALEKTNLRKN</sequence>
<dbReference type="InParanoid" id="A0A1Q6DSI3"/>
<dbReference type="GO" id="GO:0000049">
    <property type="term" value="F:tRNA binding"/>
    <property type="evidence" value="ECO:0007669"/>
    <property type="project" value="UniProtKB-UniRule"/>
</dbReference>
<keyword evidence="3 9" id="KW-0820">tRNA-binding</keyword>
<dbReference type="EMBL" id="MSDW01000002">
    <property type="protein sequence ID" value="OKY77334.1"/>
    <property type="molecule type" value="Genomic_DNA"/>
</dbReference>
<keyword evidence="6 9" id="KW-0067">ATP-binding</keyword>
<dbReference type="InterPro" id="IPR004114">
    <property type="entry name" value="THUMP_dom"/>
</dbReference>
<dbReference type="PANTHER" id="PTHR43209">
    <property type="entry name" value="TRNA SULFURTRANSFERASE"/>
    <property type="match status" value="1"/>
</dbReference>
<evidence type="ECO:0000256" key="1">
    <source>
        <dbReference type="ARBA" id="ARBA00004496"/>
    </source>
</evidence>
<dbReference type="Pfam" id="PF02926">
    <property type="entry name" value="THUMP"/>
    <property type="match status" value="1"/>
</dbReference>
<dbReference type="AlphaFoldDB" id="A0A1Q6DSI3"/>
<evidence type="ECO:0000256" key="7">
    <source>
        <dbReference type="ARBA" id="ARBA00022884"/>
    </source>
</evidence>
<keyword evidence="4 9" id="KW-0808">Transferase</keyword>
<feature type="binding site" evidence="9">
    <location>
        <begin position="181"/>
        <end position="182"/>
    </location>
    <ligand>
        <name>ATP</name>
        <dbReference type="ChEBI" id="CHEBI:30616"/>
    </ligand>
</feature>
<evidence type="ECO:0000313" key="12">
    <source>
        <dbReference type="Proteomes" id="UP000185744"/>
    </source>
</evidence>
<dbReference type="InterPro" id="IPR049961">
    <property type="entry name" value="ThiI_N"/>
</dbReference>
<comment type="similarity">
    <text evidence="9">Belongs to the ThiI family.</text>
</comment>
<dbReference type="GO" id="GO:0005524">
    <property type="term" value="F:ATP binding"/>
    <property type="evidence" value="ECO:0007669"/>
    <property type="project" value="UniProtKB-UniRule"/>
</dbReference>
<evidence type="ECO:0000256" key="4">
    <source>
        <dbReference type="ARBA" id="ARBA00022679"/>
    </source>
</evidence>
<dbReference type="GO" id="GO:0052837">
    <property type="term" value="P:thiazole biosynthetic process"/>
    <property type="evidence" value="ECO:0007669"/>
    <property type="project" value="TreeGrafter"/>
</dbReference>
<protein>
    <recommendedName>
        <fullName evidence="9">Probable tRNA sulfurtransferase</fullName>
        <ecNumber evidence="9">2.8.1.4</ecNumber>
    </recommendedName>
    <alternativeName>
        <fullName evidence="9">Sulfur carrier protein ThiS sulfurtransferase</fullName>
    </alternativeName>
    <alternativeName>
        <fullName evidence="9">Thiamine biosynthesis protein ThiI</fullName>
    </alternativeName>
    <alternativeName>
        <fullName evidence="9">tRNA 4-thiouridine synthase</fullName>
    </alternativeName>
</protein>
<keyword evidence="2 9" id="KW-0963">Cytoplasm</keyword>
<evidence type="ECO:0000256" key="6">
    <source>
        <dbReference type="ARBA" id="ARBA00022840"/>
    </source>
</evidence>
<reference evidence="11" key="1">
    <citation type="submission" date="2016-12" db="EMBL/GenBank/DDBJ databases">
        <title>Discovery of methanogenic haloarchaea.</title>
        <authorList>
            <person name="Sorokin D.Y."/>
            <person name="Makarova K.S."/>
            <person name="Abbas B."/>
            <person name="Ferrer M."/>
            <person name="Golyshin P.N."/>
        </authorList>
    </citation>
    <scope>NUCLEOTIDE SEQUENCE [LARGE SCALE GENOMIC DNA]</scope>
    <source>
        <strain evidence="11">HMET1</strain>
    </source>
</reference>
<keyword evidence="8 9" id="KW-0784">Thiamine biosynthesis</keyword>
<feature type="binding site" evidence="9">
    <location>
        <position position="294"/>
    </location>
    <ligand>
        <name>ATP</name>
        <dbReference type="ChEBI" id="CHEBI:30616"/>
    </ligand>
</feature>
<dbReference type="Proteomes" id="UP000185744">
    <property type="component" value="Unassembled WGS sequence"/>
</dbReference>
<dbReference type="Gene3D" id="3.30.2130.30">
    <property type="match status" value="1"/>
</dbReference>
<evidence type="ECO:0000256" key="2">
    <source>
        <dbReference type="ARBA" id="ARBA00022490"/>
    </source>
</evidence>
<keyword evidence="12" id="KW-1185">Reference proteome</keyword>
<dbReference type="PANTHER" id="PTHR43209:SF1">
    <property type="entry name" value="TRNA SULFURTRANSFERASE"/>
    <property type="match status" value="1"/>
</dbReference>
<dbReference type="GO" id="GO:0002937">
    <property type="term" value="P:tRNA 4-thiouridine biosynthesis"/>
    <property type="evidence" value="ECO:0007669"/>
    <property type="project" value="TreeGrafter"/>
</dbReference>
<dbReference type="SMART" id="SM00981">
    <property type="entry name" value="THUMP"/>
    <property type="match status" value="1"/>
</dbReference>
<dbReference type="InterPro" id="IPR003720">
    <property type="entry name" value="tRNA_STrfase"/>
</dbReference>
<accession>A0A1Q6DSI3</accession>
<evidence type="ECO:0000313" key="11">
    <source>
        <dbReference type="EMBL" id="OKY77334.1"/>
    </source>
</evidence>
<evidence type="ECO:0000259" key="10">
    <source>
        <dbReference type="PROSITE" id="PS51165"/>
    </source>
</evidence>
<dbReference type="InterPro" id="IPR014729">
    <property type="entry name" value="Rossmann-like_a/b/a_fold"/>
</dbReference>
<dbReference type="FunCoup" id="A0A1Q6DSI3">
    <property type="interactions" value="79"/>
</dbReference>
<dbReference type="GO" id="GO:0140741">
    <property type="term" value="F:tRNA-uracil-4 sulfurtransferase activity"/>
    <property type="evidence" value="ECO:0007669"/>
    <property type="project" value="UniProtKB-EC"/>
</dbReference>
<name>A0A1Q6DSI3_METT1</name>
<organism evidence="11 12">
    <name type="scientific">Methanohalarchaeum thermophilum</name>
    <dbReference type="NCBI Taxonomy" id="1903181"/>
    <lineage>
        <taxon>Archaea</taxon>
        <taxon>Methanobacteriati</taxon>
        <taxon>Methanobacteriota</taxon>
        <taxon>Methanonatronarchaeia</taxon>
        <taxon>Methanonatronarchaeales</taxon>
        <taxon>Methanonatronarchaeaceae</taxon>
        <taxon>Candidatus Methanohalarchaeum</taxon>
    </lineage>
</organism>
<comment type="caution">
    <text evidence="9">Lacks conserved residue(s) required for the propagation of feature annotation.</text>
</comment>
<comment type="caution">
    <text evidence="11">The sequence shown here is derived from an EMBL/GenBank/DDBJ whole genome shotgun (WGS) entry which is preliminary data.</text>
</comment>
<dbReference type="GO" id="GO:0009229">
    <property type="term" value="P:thiamine diphosphate biosynthetic process"/>
    <property type="evidence" value="ECO:0007669"/>
    <property type="project" value="UniProtKB-UniRule"/>
</dbReference>
<dbReference type="InterPro" id="IPR050102">
    <property type="entry name" value="tRNA_sulfurtransferase_ThiI"/>
</dbReference>
<evidence type="ECO:0000256" key="9">
    <source>
        <dbReference type="HAMAP-Rule" id="MF_00021"/>
    </source>
</evidence>
<dbReference type="InterPro" id="IPR054173">
    <property type="entry name" value="ThiI_fer"/>
</dbReference>
<dbReference type="SUPFAM" id="SSF143437">
    <property type="entry name" value="THUMP domain-like"/>
    <property type="match status" value="1"/>
</dbReference>
<keyword evidence="5 9" id="KW-0547">Nucleotide-binding</keyword>
<comment type="pathway">
    <text evidence="9">Cofactor biosynthesis; thiamine diphosphate biosynthesis.</text>
</comment>
<dbReference type="GO" id="GO:0009228">
    <property type="term" value="P:thiamine biosynthetic process"/>
    <property type="evidence" value="ECO:0007669"/>
    <property type="project" value="UniProtKB-KW"/>
</dbReference>
<gene>
    <name evidence="9" type="primary">thiI</name>
    <name evidence="11" type="ORF">BTN85_1984</name>
</gene>
<dbReference type="Pfam" id="PF02568">
    <property type="entry name" value="ThiI"/>
    <property type="match status" value="1"/>
</dbReference>
<dbReference type="STRING" id="1903181.BTN85_1984"/>
<dbReference type="CDD" id="cd11716">
    <property type="entry name" value="THUMP_ThiI"/>
    <property type="match status" value="1"/>
</dbReference>
<dbReference type="Pfam" id="PF22025">
    <property type="entry name" value="ThiI_fer"/>
    <property type="match status" value="1"/>
</dbReference>
<comment type="subcellular location">
    <subcellularLocation>
        <location evidence="1 9">Cytoplasm</location>
    </subcellularLocation>
</comment>
<dbReference type="Gene3D" id="3.40.50.620">
    <property type="entry name" value="HUPs"/>
    <property type="match status" value="1"/>
</dbReference>
<dbReference type="GO" id="GO:0005829">
    <property type="term" value="C:cytosol"/>
    <property type="evidence" value="ECO:0007669"/>
    <property type="project" value="TreeGrafter"/>
</dbReference>
<dbReference type="UniPathway" id="UPA00060"/>
<feature type="binding site" evidence="9">
    <location>
        <position position="285"/>
    </location>
    <ligand>
        <name>ATP</name>
        <dbReference type="ChEBI" id="CHEBI:30616"/>
    </ligand>
</feature>
<dbReference type="EC" id="2.8.1.4" evidence="9"/>
<dbReference type="SUPFAM" id="SSF52402">
    <property type="entry name" value="Adenine nucleotide alpha hydrolases-like"/>
    <property type="match status" value="1"/>
</dbReference>
<feature type="binding site" evidence="9">
    <location>
        <position position="263"/>
    </location>
    <ligand>
        <name>ATP</name>
        <dbReference type="ChEBI" id="CHEBI:30616"/>
    </ligand>
</feature>
<dbReference type="PROSITE" id="PS51165">
    <property type="entry name" value="THUMP"/>
    <property type="match status" value="1"/>
</dbReference>